<feature type="coiled-coil region" evidence="9">
    <location>
        <begin position="211"/>
        <end position="238"/>
    </location>
</feature>
<feature type="compositionally biased region" description="Basic and acidic residues" evidence="10">
    <location>
        <begin position="313"/>
        <end position="323"/>
    </location>
</feature>
<feature type="region of interest" description="Disordered" evidence="10">
    <location>
        <begin position="385"/>
        <end position="418"/>
    </location>
</feature>
<evidence type="ECO:0000256" key="7">
    <source>
        <dbReference type="ARBA" id="ARBA00023273"/>
    </source>
</evidence>
<keyword evidence="6" id="KW-0206">Cytoskeleton</keyword>
<evidence type="ECO:0000256" key="1">
    <source>
        <dbReference type="ARBA" id="ARBA00004245"/>
    </source>
</evidence>
<feature type="region of interest" description="Disordered" evidence="10">
    <location>
        <begin position="681"/>
        <end position="707"/>
    </location>
</feature>
<sequence length="719" mass="78935">MPLNIRAKPSQSKLSAGSKGSGHADGSASHSRFPKPSKLGKGKQAVSTTLGSRSGLEPGCVSGGVPPPVSKSAGGQGSGSRPGSKVKPATKGVIHGSRTAPGGKTLSMENIQSLSAVYATSGTMYPSEQDSLEPSGGYPKGTMTLGRSTSRSSNSSRTRAIGSSSPNITSSALHHSSDPYEDKYLEPAGTSSLRRQHGRALDPAGQGDAPTFDVQAQLRNLQRENDNLRRELDRGRSCSTNNVNFWSPEVKRDKGVRREEGVRSLKDQYRSNHEDLQQLPLTVQELQEELRAHREMNSRLQHQRQQGNSGSYRELHVDPDHRGMLSPGHSPRQSPSNLHSPGPKNSLRASPFNTYSPRQQEADIIIHSPGYGCNTAVAAQRVSPANTLQPGPRTSPSQPLYSPGPGPSPAVGRSSNSLQPCSPCHIPGCDGFLSPPPLDPSEENFLRLQSDHERQAKELLLLRKTMEEMETRIDSQKQTLDARDESIQRLLELLQGQGQGTWSRGHRAGIITMAAQEAEAHQENMHELQRRTQPQAEPAKTRALQAVIDMKCLMSLLMSFVFDHGLQSTSAPFCFDPDVIWQDTKISSLERNIRDLEDEVQMLKTSGLLQPDDRQDELKQVEVYKSHSKFMKTKIEQLKQELNKKESEMQALQTKLETLTNQNSDCKQHIDVLKESFSAKEQRANTLQTEDHPGGTESPVLSLQNGGQGLCRAKRFKQH</sequence>
<evidence type="ECO:0000256" key="9">
    <source>
        <dbReference type="SAM" id="Coils"/>
    </source>
</evidence>
<dbReference type="PANTHER" id="PTHR18861">
    <property type="entry name" value="ELKS/RAB6-INTERACTING/CAST PROTEIN"/>
    <property type="match status" value="1"/>
</dbReference>
<protein>
    <submittedName>
        <fullName evidence="11">ERC protein 2 CAZ-associated structural protein 1</fullName>
    </submittedName>
</protein>
<accession>A0A5C6MPG5</accession>
<dbReference type="GO" id="GO:0048167">
    <property type="term" value="P:regulation of synaptic plasticity"/>
    <property type="evidence" value="ECO:0007669"/>
    <property type="project" value="TreeGrafter"/>
</dbReference>
<keyword evidence="3" id="KW-0597">Phosphoprotein</keyword>
<keyword evidence="7" id="KW-0966">Cell projection</keyword>
<organism evidence="11 12">
    <name type="scientific">Takifugu flavidus</name>
    <name type="common">sansaifugu</name>
    <dbReference type="NCBI Taxonomy" id="433684"/>
    <lineage>
        <taxon>Eukaryota</taxon>
        <taxon>Metazoa</taxon>
        <taxon>Chordata</taxon>
        <taxon>Craniata</taxon>
        <taxon>Vertebrata</taxon>
        <taxon>Euteleostomi</taxon>
        <taxon>Actinopterygii</taxon>
        <taxon>Neopterygii</taxon>
        <taxon>Teleostei</taxon>
        <taxon>Neoteleostei</taxon>
        <taxon>Acanthomorphata</taxon>
        <taxon>Eupercaria</taxon>
        <taxon>Tetraodontiformes</taxon>
        <taxon>Tetradontoidea</taxon>
        <taxon>Tetraodontidae</taxon>
        <taxon>Takifugu</taxon>
    </lineage>
</organism>
<dbReference type="InterPro" id="IPR019323">
    <property type="entry name" value="ELKS/CAST"/>
</dbReference>
<keyword evidence="2" id="KW-0963">Cytoplasm</keyword>
<feature type="compositionally biased region" description="Polar residues" evidence="10">
    <location>
        <begin position="161"/>
        <end position="174"/>
    </location>
</feature>
<evidence type="ECO:0000256" key="8">
    <source>
        <dbReference type="ARBA" id="ARBA00034106"/>
    </source>
</evidence>
<dbReference type="GO" id="GO:0007274">
    <property type="term" value="P:neuromuscular synaptic transmission"/>
    <property type="evidence" value="ECO:0007669"/>
    <property type="project" value="TreeGrafter"/>
</dbReference>
<gene>
    <name evidence="11" type="ORF">D4764_08G0007300</name>
</gene>
<feature type="region of interest" description="Disordered" evidence="10">
    <location>
        <begin position="296"/>
        <end position="354"/>
    </location>
</feature>
<feature type="coiled-coil region" evidence="9">
    <location>
        <begin position="452"/>
        <end position="479"/>
    </location>
</feature>
<evidence type="ECO:0000256" key="10">
    <source>
        <dbReference type="SAM" id="MobiDB-lite"/>
    </source>
</evidence>
<keyword evidence="5 9" id="KW-0175">Coiled coil</keyword>
<dbReference type="PANTHER" id="PTHR18861:SF3">
    <property type="entry name" value="ERC PROTEIN 2"/>
    <property type="match status" value="1"/>
</dbReference>
<feature type="region of interest" description="Disordered" evidence="10">
    <location>
        <begin position="125"/>
        <end position="186"/>
    </location>
</feature>
<feature type="compositionally biased region" description="Polar residues" evidence="10">
    <location>
        <begin position="385"/>
        <end position="400"/>
    </location>
</feature>
<reference evidence="11 12" key="1">
    <citation type="submission" date="2019-04" db="EMBL/GenBank/DDBJ databases">
        <title>Chromosome genome assembly for Takifugu flavidus.</title>
        <authorList>
            <person name="Xiao S."/>
        </authorList>
    </citation>
    <scope>NUCLEOTIDE SEQUENCE [LARGE SCALE GENOMIC DNA]</scope>
    <source>
        <strain evidence="11">HTHZ2018</strain>
        <tissue evidence="11">Muscle</tissue>
    </source>
</reference>
<keyword evidence="12" id="KW-1185">Reference proteome</keyword>
<dbReference type="EMBL" id="RHFK02000021">
    <property type="protein sequence ID" value="TWW56743.1"/>
    <property type="molecule type" value="Genomic_DNA"/>
</dbReference>
<feature type="compositionally biased region" description="Polar residues" evidence="10">
    <location>
        <begin position="298"/>
        <end position="311"/>
    </location>
</feature>
<comment type="subcellular location">
    <subcellularLocation>
        <location evidence="1">Cytoplasm</location>
        <location evidence="1">Cytoskeleton</location>
    </subcellularLocation>
    <subcellularLocation>
        <location evidence="8">Presynapse</location>
    </subcellularLocation>
</comment>
<feature type="region of interest" description="Disordered" evidence="10">
    <location>
        <begin position="1"/>
        <end position="107"/>
    </location>
</feature>
<keyword evidence="4" id="KW-0770">Synapse</keyword>
<feature type="compositionally biased region" description="Low complexity" evidence="10">
    <location>
        <begin position="147"/>
        <end position="159"/>
    </location>
</feature>
<evidence type="ECO:0000256" key="5">
    <source>
        <dbReference type="ARBA" id="ARBA00023054"/>
    </source>
</evidence>
<evidence type="ECO:0000313" key="12">
    <source>
        <dbReference type="Proteomes" id="UP000324091"/>
    </source>
</evidence>
<evidence type="ECO:0000313" key="11">
    <source>
        <dbReference type="EMBL" id="TWW56743.1"/>
    </source>
</evidence>
<evidence type="ECO:0000256" key="6">
    <source>
        <dbReference type="ARBA" id="ARBA00023212"/>
    </source>
</evidence>
<dbReference type="GO" id="GO:0030424">
    <property type="term" value="C:axon"/>
    <property type="evidence" value="ECO:0007669"/>
    <property type="project" value="UniProtKB-SubCell"/>
</dbReference>
<dbReference type="GO" id="GO:0048788">
    <property type="term" value="C:cytoskeleton of presynaptic active zone"/>
    <property type="evidence" value="ECO:0007669"/>
    <property type="project" value="TreeGrafter"/>
</dbReference>
<dbReference type="AlphaFoldDB" id="A0A5C6MPG5"/>
<evidence type="ECO:0000256" key="3">
    <source>
        <dbReference type="ARBA" id="ARBA00022553"/>
    </source>
</evidence>
<feature type="compositionally biased region" description="Basic residues" evidence="10">
    <location>
        <begin position="32"/>
        <end position="41"/>
    </location>
</feature>
<comment type="caution">
    <text evidence="11">The sequence shown here is derived from an EMBL/GenBank/DDBJ whole genome shotgun (WGS) entry which is preliminary data.</text>
</comment>
<proteinExistence type="predicted"/>
<feature type="compositionally biased region" description="Basic and acidic residues" evidence="10">
    <location>
        <begin position="175"/>
        <end position="185"/>
    </location>
</feature>
<dbReference type="Pfam" id="PF10174">
    <property type="entry name" value="Cast"/>
    <property type="match status" value="2"/>
</dbReference>
<feature type="compositionally biased region" description="Basic and acidic residues" evidence="10">
    <location>
        <begin position="681"/>
        <end position="694"/>
    </location>
</feature>
<name>A0A5C6MPG5_9TELE</name>
<evidence type="ECO:0000256" key="4">
    <source>
        <dbReference type="ARBA" id="ARBA00023018"/>
    </source>
</evidence>
<dbReference type="Proteomes" id="UP000324091">
    <property type="component" value="Chromosome 8"/>
</dbReference>
<evidence type="ECO:0000256" key="2">
    <source>
        <dbReference type="ARBA" id="ARBA00022490"/>
    </source>
</evidence>
<dbReference type="GO" id="GO:0098882">
    <property type="term" value="F:structural constituent of presynaptic active zone"/>
    <property type="evidence" value="ECO:0007669"/>
    <property type="project" value="TreeGrafter"/>
</dbReference>